<evidence type="ECO:0000313" key="13">
    <source>
        <dbReference type="Proteomes" id="UP001279681"/>
    </source>
</evidence>
<keyword evidence="11" id="KW-0175">Coiled coil</keyword>
<evidence type="ECO:0000256" key="4">
    <source>
        <dbReference type="ARBA" id="ARBA00022801"/>
    </source>
</evidence>
<evidence type="ECO:0000256" key="1">
    <source>
        <dbReference type="ARBA" id="ARBA00022722"/>
    </source>
</evidence>
<evidence type="ECO:0000256" key="8">
    <source>
        <dbReference type="ARBA" id="ARBA00023211"/>
    </source>
</evidence>
<feature type="coiled-coil region" evidence="11">
    <location>
        <begin position="114"/>
        <end position="157"/>
    </location>
</feature>
<comment type="cofactor">
    <cofactor evidence="10">
        <name>Mg(2+)</name>
        <dbReference type="ChEBI" id="CHEBI:18420"/>
    </cofactor>
    <cofactor evidence="10">
        <name>Mn(2+)</name>
        <dbReference type="ChEBI" id="CHEBI:29035"/>
    </cofactor>
</comment>
<protein>
    <recommendedName>
        <fullName evidence="10">CRISPR-associated endonuclease Cas1</fullName>
        <ecNumber evidence="10">3.1.-.-</ecNumber>
    </recommendedName>
</protein>
<dbReference type="InterPro" id="IPR002729">
    <property type="entry name" value="CRISPR-assoc_Cas1"/>
</dbReference>
<dbReference type="Gene3D" id="3.100.10.20">
    <property type="entry name" value="CRISPR-associated endonuclease Cas1, N-terminal domain"/>
    <property type="match status" value="1"/>
</dbReference>
<keyword evidence="2 10" id="KW-0479">Metal-binding</keyword>
<reference evidence="13" key="1">
    <citation type="submission" date="2023-07" db="EMBL/GenBank/DDBJ databases">
        <authorList>
            <person name="Colorado M.A."/>
            <person name="Villamil L.M."/>
            <person name="Melo J.F."/>
            <person name="Rodriguez J.A."/>
            <person name="Ruiz R.Y."/>
        </authorList>
    </citation>
    <scope>NUCLEOTIDE SEQUENCE [LARGE SCALE GENOMIC DNA]</scope>
    <source>
        <strain evidence="13">C33</strain>
    </source>
</reference>
<evidence type="ECO:0000313" key="12">
    <source>
        <dbReference type="EMBL" id="MDX8337238.1"/>
    </source>
</evidence>
<dbReference type="PANTHER" id="PTHR34353:SF2">
    <property type="entry name" value="CRISPR-ASSOCIATED ENDONUCLEASE CAS1 1"/>
    <property type="match status" value="1"/>
</dbReference>
<feature type="binding site" evidence="10">
    <location>
        <position position="242"/>
    </location>
    <ligand>
        <name>Mn(2+)</name>
        <dbReference type="ChEBI" id="CHEBI:29035"/>
    </ligand>
</feature>
<dbReference type="PANTHER" id="PTHR34353">
    <property type="entry name" value="CRISPR-ASSOCIATED ENDONUCLEASE CAS1 1"/>
    <property type="match status" value="1"/>
</dbReference>
<dbReference type="GO" id="GO:0004519">
    <property type="term" value="F:endonuclease activity"/>
    <property type="evidence" value="ECO:0007669"/>
    <property type="project" value="UniProtKB-KW"/>
</dbReference>
<evidence type="ECO:0000256" key="6">
    <source>
        <dbReference type="ARBA" id="ARBA00023118"/>
    </source>
</evidence>
<keyword evidence="4 10" id="KW-0378">Hydrolase</keyword>
<accession>A0ABU4WFI4</accession>
<evidence type="ECO:0000256" key="7">
    <source>
        <dbReference type="ARBA" id="ARBA00023125"/>
    </source>
</evidence>
<comment type="subunit">
    <text evidence="9 10">Homodimer, forms a heterotetramer with a Cas2 homodimer.</text>
</comment>
<evidence type="ECO:0000256" key="5">
    <source>
        <dbReference type="ARBA" id="ARBA00022842"/>
    </source>
</evidence>
<evidence type="ECO:0000256" key="2">
    <source>
        <dbReference type="ARBA" id="ARBA00022723"/>
    </source>
</evidence>
<gene>
    <name evidence="10 12" type="primary">cas1</name>
    <name evidence="12" type="ORF">RFV38_12165</name>
</gene>
<keyword evidence="1 10" id="KW-0540">Nuclease</keyword>
<keyword evidence="5 10" id="KW-0460">Magnesium</keyword>
<comment type="function">
    <text evidence="10">CRISPR (clustered regularly interspaced short palindromic repeat), is an adaptive immune system that provides protection against mobile genetic elements (viruses, transposable elements and conjugative plasmids). CRISPR clusters contain spacers, sequences complementary to antecedent mobile elements, and target invading nucleic acids. CRISPR clusters are transcribed and processed into CRISPR RNA (crRNA). Acts as a dsDNA endonuclease. Involved in the integration of spacer DNA into the CRISPR cassette.</text>
</comment>
<dbReference type="EMBL" id="JAVIKH010000025">
    <property type="protein sequence ID" value="MDX8337238.1"/>
    <property type="molecule type" value="Genomic_DNA"/>
</dbReference>
<keyword evidence="7 10" id="KW-0238">DNA-binding</keyword>
<comment type="caution">
    <text evidence="12">The sequence shown here is derived from an EMBL/GenBank/DDBJ whole genome shotgun (WGS) entry which is preliminary data.</text>
</comment>
<dbReference type="Proteomes" id="UP001279681">
    <property type="component" value="Unassembled WGS sequence"/>
</dbReference>
<feature type="binding site" evidence="10">
    <location>
        <position position="162"/>
    </location>
    <ligand>
        <name>Mn(2+)</name>
        <dbReference type="ChEBI" id="CHEBI:29035"/>
    </ligand>
</feature>
<comment type="similarity">
    <text evidence="10">Belongs to the CRISPR-associated endonuclease Cas1 family.</text>
</comment>
<dbReference type="Pfam" id="PF01867">
    <property type="entry name" value="Cas_Cas1"/>
    <property type="match status" value="1"/>
</dbReference>
<evidence type="ECO:0000256" key="10">
    <source>
        <dbReference type="HAMAP-Rule" id="MF_01470"/>
    </source>
</evidence>
<dbReference type="InterPro" id="IPR042211">
    <property type="entry name" value="CRISPR-assoc_Cas1_N"/>
</dbReference>
<keyword evidence="8 10" id="KW-0464">Manganese</keyword>
<dbReference type="RefSeq" id="WP_320314591.1">
    <property type="nucleotide sequence ID" value="NZ_JAVIKH010000025.1"/>
</dbReference>
<dbReference type="HAMAP" id="MF_01470">
    <property type="entry name" value="Cas1"/>
    <property type="match status" value="1"/>
</dbReference>
<evidence type="ECO:0000256" key="3">
    <source>
        <dbReference type="ARBA" id="ARBA00022759"/>
    </source>
</evidence>
<sequence length="322" mass="37811">MEVYIQGGKTKLSANNEFFIIKDSYGKENKVSKENIDILILQNECSISSKAIVLALENDIPIILLDGIGRTIGKFWDCNFSKNSTLRRNQYRYLDSKFGLEVIKSWIIKKIKSQKEHLEKIEKYRKNLEFTKEKDTMNNSLEKIDGINEELSDVREKIMGYEGVASRAYYLGISKSLPERWNFCEREYQNSKNPYNLILNYLFGMLYVRCETELVKVGLDPYAGILHSDGDNKKSLLYDYIEQFRFLAWDIAYSMFSRKKVALCDFEEKDGKVEISKELRKELAHRFYQKLAQNLEVENQILNYKEVIKLEAKDLAQRLEKL</sequence>
<evidence type="ECO:0000256" key="9">
    <source>
        <dbReference type="ARBA" id="ARBA00038592"/>
    </source>
</evidence>
<feature type="binding site" evidence="10">
    <location>
        <position position="227"/>
    </location>
    <ligand>
        <name>Mn(2+)</name>
        <dbReference type="ChEBI" id="CHEBI:29035"/>
    </ligand>
</feature>
<evidence type="ECO:0000256" key="11">
    <source>
        <dbReference type="SAM" id="Coils"/>
    </source>
</evidence>
<proteinExistence type="inferred from homology"/>
<dbReference type="CDD" id="cd09634">
    <property type="entry name" value="Cas1_I-II-III"/>
    <property type="match status" value="1"/>
</dbReference>
<keyword evidence="6 10" id="KW-0051">Antiviral defense</keyword>
<dbReference type="Gene3D" id="1.20.120.920">
    <property type="entry name" value="CRISPR-associated endonuclease Cas1, C-terminal domain"/>
    <property type="match status" value="1"/>
</dbReference>
<organism evidence="12 13">
    <name type="scientific">Candidatus Cetobacterium colombiensis</name>
    <dbReference type="NCBI Taxonomy" id="3073100"/>
    <lineage>
        <taxon>Bacteria</taxon>
        <taxon>Fusobacteriati</taxon>
        <taxon>Fusobacteriota</taxon>
        <taxon>Fusobacteriia</taxon>
        <taxon>Fusobacteriales</taxon>
        <taxon>Fusobacteriaceae</taxon>
        <taxon>Cetobacterium</taxon>
    </lineage>
</organism>
<keyword evidence="3 10" id="KW-0255">Endonuclease</keyword>
<dbReference type="EC" id="3.1.-.-" evidence="10"/>
<dbReference type="NCBIfam" id="TIGR00287">
    <property type="entry name" value="cas1"/>
    <property type="match status" value="1"/>
</dbReference>
<keyword evidence="13" id="KW-1185">Reference proteome</keyword>
<dbReference type="InterPro" id="IPR042206">
    <property type="entry name" value="CRISPR-assoc_Cas1_C"/>
</dbReference>
<name>A0ABU4WFI4_9FUSO</name>
<dbReference type="InterPro" id="IPR050646">
    <property type="entry name" value="Cas1"/>
</dbReference>